<keyword evidence="21" id="KW-1053">Target membrane</keyword>
<feature type="domain" description="MACPF" evidence="26">
    <location>
        <begin position="195"/>
        <end position="541"/>
    </location>
</feature>
<evidence type="ECO:0000256" key="2">
    <source>
        <dbReference type="ARBA" id="ARBA00004613"/>
    </source>
</evidence>
<dbReference type="EMBL" id="JAOTOJ010000002">
    <property type="protein sequence ID" value="KAK9408583.1"/>
    <property type="molecule type" value="Genomic_DNA"/>
</dbReference>
<dbReference type="CDD" id="cd00033">
    <property type="entry name" value="CCP"/>
    <property type="match status" value="4"/>
</dbReference>
<dbReference type="InterPro" id="IPR000742">
    <property type="entry name" value="EGF"/>
</dbReference>
<evidence type="ECO:0000256" key="7">
    <source>
        <dbReference type="ARBA" id="ARBA00022537"/>
    </source>
</evidence>
<evidence type="ECO:0000256" key="14">
    <source>
        <dbReference type="ARBA" id="ARBA00022859"/>
    </source>
</evidence>
<comment type="caution">
    <text evidence="23">Lacks conserved residue(s) required for the propagation of feature annotation.</text>
</comment>
<keyword evidence="28" id="KW-1185">Reference proteome</keyword>
<proteinExistence type="inferred from homology"/>
<dbReference type="InterPro" id="IPR002172">
    <property type="entry name" value="LDrepeatLR_classA_rpt"/>
</dbReference>
<keyword evidence="7" id="KW-1052">Target cell membrane</keyword>
<evidence type="ECO:0000256" key="3">
    <source>
        <dbReference type="ARBA" id="ARBA00009214"/>
    </source>
</evidence>
<dbReference type="InterPro" id="IPR048831">
    <property type="entry name" value="C8A_B_C6_EGF-like"/>
</dbReference>
<keyword evidence="13" id="KW-0204">Cytolysis</keyword>
<keyword evidence="15" id="KW-0180">Complement pathway</keyword>
<dbReference type="InterPro" id="IPR048828">
    <property type="entry name" value="C6_KAZAL"/>
</dbReference>
<dbReference type="FunFam" id="4.10.400.10:FF:000065">
    <property type="entry name" value="Transmembrane protease serine 7"/>
    <property type="match status" value="2"/>
</dbReference>
<dbReference type="CDD" id="cd00112">
    <property type="entry name" value="LDLa"/>
    <property type="match status" value="2"/>
</dbReference>
<dbReference type="InterPro" id="IPR000436">
    <property type="entry name" value="Sushi_SCR_CCP_dom"/>
</dbReference>
<keyword evidence="19" id="KW-0179">Complement alternate pathway</keyword>
<dbReference type="Gene3D" id="4.10.400.10">
    <property type="entry name" value="Low-density Lipoprotein Receptor"/>
    <property type="match status" value="2"/>
</dbReference>
<dbReference type="GO" id="GO:0006957">
    <property type="term" value="P:complement activation, alternative pathway"/>
    <property type="evidence" value="ECO:0007669"/>
    <property type="project" value="UniProtKB-KW"/>
</dbReference>
<comment type="similarity">
    <text evidence="3">Belongs to the complement C6/C7/C8/C9 family.</text>
</comment>
<dbReference type="Gene3D" id="2.10.70.10">
    <property type="entry name" value="Complement Module, domain 1"/>
    <property type="match status" value="4"/>
</dbReference>
<keyword evidence="11 24" id="KW-0732">Signal</keyword>
<dbReference type="Proteomes" id="UP001474421">
    <property type="component" value="Unassembled WGS sequence"/>
</dbReference>
<evidence type="ECO:0000256" key="20">
    <source>
        <dbReference type="ARBA" id="ARBA00023180"/>
    </source>
</evidence>
<dbReference type="Gene3D" id="3.30.60.30">
    <property type="match status" value="1"/>
</dbReference>
<dbReference type="PROSITE" id="PS50923">
    <property type="entry name" value="SUSHI"/>
    <property type="match status" value="4"/>
</dbReference>
<sequence>MCFYPNRKGFIDFFRLVVMNKAYSWLFLILLLVAIENSEGCFCDHYPWTPWSGCSRTCNYGTQNRHRQIKVDDYYRKNFCAQICTIQESRACNQQMCPINCQLGDFGPWSECDPCVKKQFRTRSFNQLAQFKGQPCNEPLVESRPCFPTKLCNMEEINCGNKFHCENGRCISQKLKCNGENDCEDNSDERNCPRVRPVCTRKHESIPGGNLMGLGYHILAGMHRGEVLHNSFNGDTCRLIKTNDLRKTYRLPANLESVFFQVVNEEDEVVSEFYNDLIPFETHTSQSGSFSGSGKSRSGIPFLFSKKTKVHITSSSSFKEAIQASKKKVSNFIRIHKVIAVSNFTMKGSDLQLSKVFLEALNSLPLEYNYPLYSRIFDDFGTHYYASGSLGGRYDLLYQYSAEELRNSGLTQAASQECIRTETTRRIFGFKKRKVRTSCTSNSMVARHEGSFLQSSEKSVSFIRGGRSQFAAALAWERKGAFPEHTLFTNWLESMKDNPAVIDFELTSILELVKNIPCAATKRSNLRRALAEYAAQFDPCQCAPCPNNGKAVLSGTECLCVCQAGTYGDNCEIRAPDYHSVAVDGNWNCWGSWSPCDGSHKRRRSRSCNNPSPQNGGKPCEGEQEEEEACYFSIFVDREAVCVNDDEATREGDIAVERPESGCLKPDPPEHGFIRNEKNHYNVGENAEVVCFNGYTLTGYPFFSCQPDQTWLQRSVECQLSACRRPAASDVVSILPFKNEYNIGETIRLSCAPTFRLTGQSEYTCISGPSWRPAVVRLLTCEKDDYLSSQSNCKPGEKQVDSQCVCMNPREDCRHYSEDICVLDATSEQALTKPSCPYLAEKCLDQQSFHFLHSGPCRTGTDVSWAKERLRIATDSIKREACGYDTCYDWEQCSEPLAKCVCLLPNQCPHVEKGFGCFCDHYPWSPWSRCSKTCNFGTQSRTRAKVQNDYYYKNFCEQLCQWAESRPCSQQACPINCQLGDWEEWSECDPCVKKQFRIRSLEQPSQFGGQASCGQLVDDRPCFPEKLCNIEEVNCENKFHCDNGRCIARKLECNGENDCGDNSDEQNCRKIKPVCRSKVESIPKVQLMGLGYHVLAGETRGEVLDNSFNNGSCVLLKSENQRTRYRLPANLYNITFEVKTQEDNVITESYNSLTPMTRSHSQTSSSRSVGRGTSGIPYFWGSITTTTSTSSYQFKQAIKASKKMSSNYIRIHKVFAVSNFTMKEQDLQLSEVFLKSLNNLPLEYNYALYSRIFDDFGTHYYTSGLLGGKYDLLYQFSEEEIKNSGLTTEQMKNCVNTETQKYVFFVRSIKHYEYCSQNKLTERHEGSMLKSSERSISLIKGGQAQYAAALAWERKGSLPGHDIFNNWLESAKTNPTVIDFEVSPIVNLVKNFPCSATKRFNLRKAFSEYMRKYDPCHCAPCPNNAQPVLSETGCLCLCKSGTYGSNCELRAPDYRSVAVDGYWSCWSAWSACDASFKRQRTRLCNNPAPMNGGKPCKGDAEDEERCFISMFKSQGATCVNDDDYTEEGQIKSKCDTGCFTPEAPENGFIRNEKPCYEVGEQAEVLCFSGYFRSGYPFFSCLLDKTWAQQQNVECQWLACDKPSVSDAVHVTPFKIQYDMGDTIHLSCPRGYSLTGPGTYKCGDQTSWIPAILSSLDCRKSESRHVKDNCSLGKKEVDSHCVCISPEENCNTGSEEQIFQQTAERKSCVDMTYAMTGKDVQKKDCTVPACFQISVQRVKKSSIALNLGLETKGGH</sequence>
<keyword evidence="8" id="KW-0399">Innate immunity</keyword>
<evidence type="ECO:0000313" key="28">
    <source>
        <dbReference type="Proteomes" id="UP001474421"/>
    </source>
</evidence>
<evidence type="ECO:0000256" key="5">
    <source>
        <dbReference type="ARBA" id="ARBA00022525"/>
    </source>
</evidence>
<evidence type="ECO:0000256" key="10">
    <source>
        <dbReference type="ARBA" id="ARBA00022692"/>
    </source>
</evidence>
<feature type="chain" id="PRO_5043418631" evidence="24">
    <location>
        <begin position="41"/>
        <end position="1754"/>
    </location>
</feature>
<dbReference type="SMART" id="SM00457">
    <property type="entry name" value="MACPF"/>
    <property type="match status" value="2"/>
</dbReference>
<evidence type="ECO:0000256" key="11">
    <source>
        <dbReference type="ARBA" id="ARBA00022729"/>
    </source>
</evidence>
<dbReference type="SMART" id="SM00209">
    <property type="entry name" value="TSP1"/>
    <property type="match status" value="6"/>
</dbReference>
<comment type="caution">
    <text evidence="27">The sequence shown here is derived from an EMBL/GenBank/DDBJ whole genome shotgun (WGS) entry which is preliminary data.</text>
</comment>
<feature type="disulfide bond" evidence="22">
    <location>
        <begin position="177"/>
        <end position="192"/>
    </location>
</feature>
<feature type="disulfide bond" evidence="22">
    <location>
        <begin position="1053"/>
        <end position="1068"/>
    </location>
</feature>
<keyword evidence="20" id="KW-0325">Glycoprotein</keyword>
<dbReference type="PROSITE" id="PS50068">
    <property type="entry name" value="LDLRA_2"/>
    <property type="match status" value="2"/>
</dbReference>
<dbReference type="PANTHER" id="PTHR45742">
    <property type="entry name" value="COMPLEMENT COMPONENT C6"/>
    <property type="match status" value="1"/>
</dbReference>
<dbReference type="PROSITE" id="PS00279">
    <property type="entry name" value="MACPF_1"/>
    <property type="match status" value="2"/>
</dbReference>
<keyword evidence="9 23" id="KW-0768">Sushi</keyword>
<dbReference type="PRINTS" id="PR00764">
    <property type="entry name" value="COMPLEMENTC9"/>
</dbReference>
<keyword evidence="4" id="KW-1134">Transmembrane beta strand</keyword>
<keyword evidence="17" id="KW-0472">Membrane</keyword>
<dbReference type="SUPFAM" id="SSF57535">
    <property type="entry name" value="Complement control module/SCR domain"/>
    <property type="match status" value="4"/>
</dbReference>
<evidence type="ECO:0000256" key="21">
    <source>
        <dbReference type="ARBA" id="ARBA00023298"/>
    </source>
</evidence>
<evidence type="ECO:0000256" key="8">
    <source>
        <dbReference type="ARBA" id="ARBA00022588"/>
    </source>
</evidence>
<evidence type="ECO:0000256" key="22">
    <source>
        <dbReference type="PROSITE-ProRule" id="PRU00124"/>
    </source>
</evidence>
<dbReference type="SMART" id="SM00057">
    <property type="entry name" value="FIMAC"/>
    <property type="match status" value="2"/>
</dbReference>
<feature type="domain" description="Sushi" evidence="25">
    <location>
        <begin position="661"/>
        <end position="720"/>
    </location>
</feature>
<dbReference type="Pfam" id="PF00057">
    <property type="entry name" value="Ldl_recept_a"/>
    <property type="match status" value="2"/>
</dbReference>
<keyword evidence="10" id="KW-0812">Transmembrane</keyword>
<dbReference type="PROSITE" id="PS00022">
    <property type="entry name" value="EGF_1"/>
    <property type="match status" value="1"/>
</dbReference>
<dbReference type="FunFam" id="2.20.100.10:FF:000002">
    <property type="entry name" value="Unc-5 netrin receptor C"/>
    <property type="match status" value="2"/>
</dbReference>
<dbReference type="SUPFAM" id="SSF82895">
    <property type="entry name" value="TSP-1 type 1 repeat"/>
    <property type="match status" value="6"/>
</dbReference>
<evidence type="ECO:0000256" key="17">
    <source>
        <dbReference type="ARBA" id="ARBA00023136"/>
    </source>
</evidence>
<evidence type="ECO:0000259" key="26">
    <source>
        <dbReference type="PROSITE" id="PS51412"/>
    </source>
</evidence>
<dbReference type="GO" id="GO:0005576">
    <property type="term" value="C:extracellular region"/>
    <property type="evidence" value="ECO:0007669"/>
    <property type="project" value="UniProtKB-SubCell"/>
</dbReference>
<dbReference type="Gene3D" id="2.20.100.10">
    <property type="entry name" value="Thrombospondin type-1 (TSP1) repeat"/>
    <property type="match status" value="6"/>
</dbReference>
<feature type="domain" description="MACPF" evidence="26">
    <location>
        <begin position="1071"/>
        <end position="1417"/>
    </location>
</feature>
<dbReference type="Pfam" id="PF00090">
    <property type="entry name" value="TSP_1"/>
    <property type="match status" value="6"/>
</dbReference>
<dbReference type="GO" id="GO:0044218">
    <property type="term" value="C:other organism cell membrane"/>
    <property type="evidence" value="ECO:0007669"/>
    <property type="project" value="UniProtKB-KW"/>
</dbReference>
<accession>A0AAW1C3J9</accession>
<feature type="domain" description="Sushi" evidence="25">
    <location>
        <begin position="1597"/>
        <end position="1659"/>
    </location>
</feature>
<feature type="domain" description="Sushi" evidence="25">
    <location>
        <begin position="721"/>
        <end position="783"/>
    </location>
</feature>
<evidence type="ECO:0000313" key="27">
    <source>
        <dbReference type="EMBL" id="KAK9408583.1"/>
    </source>
</evidence>
<dbReference type="PROSITE" id="PS50092">
    <property type="entry name" value="TSP1"/>
    <property type="match status" value="5"/>
</dbReference>
<dbReference type="InterPro" id="IPR000884">
    <property type="entry name" value="TSP1_rpt"/>
</dbReference>
<evidence type="ECO:0000256" key="12">
    <source>
        <dbReference type="ARBA" id="ARBA00022737"/>
    </source>
</evidence>
<dbReference type="Pfam" id="PF21195">
    <property type="entry name" value="EGF_C8A_B_C6"/>
    <property type="match status" value="2"/>
</dbReference>
<evidence type="ECO:0000256" key="24">
    <source>
        <dbReference type="SAM" id="SignalP"/>
    </source>
</evidence>
<keyword evidence="5" id="KW-0964">Secreted</keyword>
<keyword evidence="6" id="KW-0245">EGF-like domain</keyword>
<evidence type="ECO:0000256" key="6">
    <source>
        <dbReference type="ARBA" id="ARBA00022536"/>
    </source>
</evidence>
<evidence type="ECO:0000256" key="1">
    <source>
        <dbReference type="ARBA" id="ARBA00004276"/>
    </source>
</evidence>
<name>A0AAW1C3J9_CROAD</name>
<dbReference type="PROSITE" id="PS01209">
    <property type="entry name" value="LDLRA_1"/>
    <property type="match status" value="2"/>
</dbReference>
<dbReference type="InterPro" id="IPR036383">
    <property type="entry name" value="TSP1_rpt_sf"/>
</dbReference>
<feature type="signal peptide" evidence="24">
    <location>
        <begin position="1"/>
        <end position="40"/>
    </location>
</feature>
<evidence type="ECO:0000259" key="25">
    <source>
        <dbReference type="PROSITE" id="PS50923"/>
    </source>
</evidence>
<evidence type="ECO:0000256" key="18">
    <source>
        <dbReference type="ARBA" id="ARBA00023157"/>
    </source>
</evidence>
<feature type="disulfide bond" evidence="22">
    <location>
        <begin position="1041"/>
        <end position="1059"/>
    </location>
</feature>
<dbReference type="SUPFAM" id="SSF57424">
    <property type="entry name" value="LDL receptor-like module"/>
    <property type="match status" value="2"/>
</dbReference>
<keyword evidence="18 23" id="KW-1015">Disulfide bond</keyword>
<evidence type="ECO:0000256" key="4">
    <source>
        <dbReference type="ARBA" id="ARBA00022452"/>
    </source>
</evidence>
<dbReference type="InterPro" id="IPR035976">
    <property type="entry name" value="Sushi/SCR/CCP_sf"/>
</dbReference>
<gene>
    <name evidence="27" type="ORF">NXF25_007357</name>
</gene>
<dbReference type="Pfam" id="PF00084">
    <property type="entry name" value="Sushi"/>
    <property type="match status" value="4"/>
</dbReference>
<evidence type="ECO:0000256" key="16">
    <source>
        <dbReference type="ARBA" id="ARBA00023058"/>
    </source>
</evidence>
<feature type="domain" description="Sushi" evidence="25">
    <location>
        <begin position="1536"/>
        <end position="1596"/>
    </location>
</feature>
<dbReference type="InterPro" id="IPR003884">
    <property type="entry name" value="FacI_MAC"/>
</dbReference>
<protein>
    <submittedName>
        <fullName evidence="27">Complement component C6</fullName>
    </submittedName>
</protein>
<evidence type="ECO:0000256" key="9">
    <source>
        <dbReference type="ARBA" id="ARBA00022659"/>
    </source>
</evidence>
<dbReference type="InterPro" id="IPR020864">
    <property type="entry name" value="MACPF"/>
</dbReference>
<dbReference type="Pfam" id="PF01823">
    <property type="entry name" value="MACPF"/>
    <property type="match status" value="2"/>
</dbReference>
<comment type="subcellular location">
    <subcellularLocation>
        <location evidence="2">Secreted</location>
    </subcellularLocation>
    <subcellularLocation>
        <location evidence="1">Target cell membrane</location>
        <topology evidence="1">Multi-pass membrane protein</topology>
    </subcellularLocation>
</comment>
<evidence type="ECO:0000256" key="23">
    <source>
        <dbReference type="PROSITE-ProRule" id="PRU00302"/>
    </source>
</evidence>
<evidence type="ECO:0000256" key="15">
    <source>
        <dbReference type="ARBA" id="ARBA00022875"/>
    </source>
</evidence>
<dbReference type="SMART" id="SM00192">
    <property type="entry name" value="LDLa"/>
    <property type="match status" value="2"/>
</dbReference>
<dbReference type="SMART" id="SM00032">
    <property type="entry name" value="CCP"/>
    <property type="match status" value="4"/>
</dbReference>
<dbReference type="GO" id="GO:0006958">
    <property type="term" value="P:complement activation, classical pathway"/>
    <property type="evidence" value="ECO:0007669"/>
    <property type="project" value="UniProtKB-KW"/>
</dbReference>
<dbReference type="InterPro" id="IPR036055">
    <property type="entry name" value="LDL_receptor-like_sf"/>
</dbReference>
<dbReference type="GO" id="GO:0005579">
    <property type="term" value="C:membrane attack complex"/>
    <property type="evidence" value="ECO:0007669"/>
    <property type="project" value="UniProtKB-KW"/>
</dbReference>
<keyword evidence="14" id="KW-0391">Immunity</keyword>
<feature type="disulfide bond" evidence="23">
    <location>
        <begin position="691"/>
        <end position="718"/>
    </location>
</feature>
<dbReference type="PROSITE" id="PS51412">
    <property type="entry name" value="MACPF_2"/>
    <property type="match status" value="2"/>
</dbReference>
<keyword evidence="16" id="KW-0473">Membrane attack complex</keyword>
<dbReference type="InterPro" id="IPR023415">
    <property type="entry name" value="LDLR_class-A_CS"/>
</dbReference>
<keyword evidence="12" id="KW-0677">Repeat</keyword>
<feature type="disulfide bond" evidence="22">
    <location>
        <begin position="165"/>
        <end position="183"/>
    </location>
</feature>
<dbReference type="Pfam" id="PF21288">
    <property type="entry name" value="Kazal_C6"/>
    <property type="match status" value="1"/>
</dbReference>
<dbReference type="PANTHER" id="PTHR45742:SF4">
    <property type="entry name" value="COMPLEMENT COMPONENT C6"/>
    <property type="match status" value="1"/>
</dbReference>
<dbReference type="GO" id="GO:0031640">
    <property type="term" value="P:killing of cells of another organism"/>
    <property type="evidence" value="ECO:0007669"/>
    <property type="project" value="UniProtKB-KW"/>
</dbReference>
<reference evidence="27 28" key="1">
    <citation type="journal article" date="2024" name="Proc. Natl. Acad. Sci. U.S.A.">
        <title>The genetic regulatory architecture and epigenomic basis for age-related changes in rattlesnake venom.</title>
        <authorList>
            <person name="Hogan M.P."/>
            <person name="Holding M.L."/>
            <person name="Nystrom G.S."/>
            <person name="Colston T.J."/>
            <person name="Bartlett D.A."/>
            <person name="Mason A.J."/>
            <person name="Ellsworth S.A."/>
            <person name="Rautsaw R.M."/>
            <person name="Lawrence K.C."/>
            <person name="Strickland J.L."/>
            <person name="He B."/>
            <person name="Fraser P."/>
            <person name="Margres M.J."/>
            <person name="Gilbert D.M."/>
            <person name="Gibbs H.L."/>
            <person name="Parkinson C.L."/>
            <person name="Rokyta D.R."/>
        </authorList>
    </citation>
    <scope>NUCLEOTIDE SEQUENCE [LARGE SCALE GENOMIC DNA]</scope>
    <source>
        <strain evidence="27">DRR0105</strain>
    </source>
</reference>
<organism evidence="27 28">
    <name type="scientific">Crotalus adamanteus</name>
    <name type="common">Eastern diamondback rattlesnake</name>
    <dbReference type="NCBI Taxonomy" id="8729"/>
    <lineage>
        <taxon>Eukaryota</taxon>
        <taxon>Metazoa</taxon>
        <taxon>Chordata</taxon>
        <taxon>Craniata</taxon>
        <taxon>Vertebrata</taxon>
        <taxon>Euteleostomi</taxon>
        <taxon>Lepidosauria</taxon>
        <taxon>Squamata</taxon>
        <taxon>Bifurcata</taxon>
        <taxon>Unidentata</taxon>
        <taxon>Episquamata</taxon>
        <taxon>Toxicofera</taxon>
        <taxon>Serpentes</taxon>
        <taxon>Colubroidea</taxon>
        <taxon>Viperidae</taxon>
        <taxon>Crotalinae</taxon>
        <taxon>Crotalus</taxon>
    </lineage>
</organism>
<evidence type="ECO:0000256" key="19">
    <source>
        <dbReference type="ARBA" id="ARBA00023162"/>
    </source>
</evidence>
<dbReference type="InterPro" id="IPR020863">
    <property type="entry name" value="MACPF_CS"/>
</dbReference>
<evidence type="ECO:0000256" key="13">
    <source>
        <dbReference type="ARBA" id="ARBA00022852"/>
    </source>
</evidence>
<dbReference type="InterPro" id="IPR001862">
    <property type="entry name" value="MAC_perforin"/>
</dbReference>